<evidence type="ECO:0000259" key="1">
    <source>
        <dbReference type="Pfam" id="PF20150"/>
    </source>
</evidence>
<keyword evidence="3" id="KW-1185">Reference proteome</keyword>
<protein>
    <recommendedName>
        <fullName evidence="1">2EXR domain-containing protein</fullName>
    </recommendedName>
</protein>
<proteinExistence type="predicted"/>
<gene>
    <name evidence="2" type="ORF">K444DRAFT_617200</name>
</gene>
<dbReference type="InterPro" id="IPR045518">
    <property type="entry name" value="2EXR"/>
</dbReference>
<evidence type="ECO:0000313" key="2">
    <source>
        <dbReference type="EMBL" id="PMD55493.1"/>
    </source>
</evidence>
<dbReference type="GeneID" id="36589149"/>
<reference evidence="2 3" key="1">
    <citation type="submission" date="2016-04" db="EMBL/GenBank/DDBJ databases">
        <title>A degradative enzymes factory behind the ericoid mycorrhizal symbiosis.</title>
        <authorList>
            <consortium name="DOE Joint Genome Institute"/>
            <person name="Martino E."/>
            <person name="Morin E."/>
            <person name="Grelet G."/>
            <person name="Kuo A."/>
            <person name="Kohler A."/>
            <person name="Daghino S."/>
            <person name="Barry K."/>
            <person name="Choi C."/>
            <person name="Cichocki N."/>
            <person name="Clum A."/>
            <person name="Copeland A."/>
            <person name="Hainaut M."/>
            <person name="Haridas S."/>
            <person name="Labutti K."/>
            <person name="Lindquist E."/>
            <person name="Lipzen A."/>
            <person name="Khouja H.-R."/>
            <person name="Murat C."/>
            <person name="Ohm R."/>
            <person name="Olson A."/>
            <person name="Spatafora J."/>
            <person name="Veneault-Fourrey C."/>
            <person name="Henrissat B."/>
            <person name="Grigoriev I."/>
            <person name="Martin F."/>
            <person name="Perotto S."/>
        </authorList>
    </citation>
    <scope>NUCLEOTIDE SEQUENCE [LARGE SCALE GENOMIC DNA]</scope>
    <source>
        <strain evidence="2 3">E</strain>
    </source>
</reference>
<sequence length="182" mass="20700">MTMSATTITRDGSTPTSFQDLSIELQLQIWTCALPGPRIIQLHYLNGVFFFRGAPPPLVLHICRASREVGLKVFESIFDLNDKPIYINFAYDTLHLATSPRMCKQFTSLYPGITEKIESLAVEITSEEEREEAVINIVTSHLSKLRELIFVAGGGMERMLAIKYPEKVMFLEPEPMPDPWRH</sequence>
<dbReference type="Proteomes" id="UP000235371">
    <property type="component" value="Unassembled WGS sequence"/>
</dbReference>
<organism evidence="2 3">
    <name type="scientific">Hyaloscypha bicolor E</name>
    <dbReference type="NCBI Taxonomy" id="1095630"/>
    <lineage>
        <taxon>Eukaryota</taxon>
        <taxon>Fungi</taxon>
        <taxon>Dikarya</taxon>
        <taxon>Ascomycota</taxon>
        <taxon>Pezizomycotina</taxon>
        <taxon>Leotiomycetes</taxon>
        <taxon>Helotiales</taxon>
        <taxon>Hyaloscyphaceae</taxon>
        <taxon>Hyaloscypha</taxon>
        <taxon>Hyaloscypha bicolor</taxon>
    </lineage>
</organism>
<feature type="domain" description="2EXR" evidence="1">
    <location>
        <begin position="16"/>
        <end position="94"/>
    </location>
</feature>
<evidence type="ECO:0000313" key="3">
    <source>
        <dbReference type="Proteomes" id="UP000235371"/>
    </source>
</evidence>
<name>A0A2J6SXT6_9HELO</name>
<dbReference type="RefSeq" id="XP_024732397.1">
    <property type="nucleotide sequence ID" value="XM_024881072.1"/>
</dbReference>
<dbReference type="InParanoid" id="A0A2J6SXT6"/>
<dbReference type="Pfam" id="PF20150">
    <property type="entry name" value="2EXR"/>
    <property type="match status" value="1"/>
</dbReference>
<dbReference type="PANTHER" id="PTHR35910:SF6">
    <property type="entry name" value="2EXR DOMAIN-CONTAINING PROTEIN"/>
    <property type="match status" value="1"/>
</dbReference>
<dbReference type="AlphaFoldDB" id="A0A2J6SXT6"/>
<dbReference type="OrthoDB" id="4737394at2759"/>
<accession>A0A2J6SXT6</accession>
<dbReference type="PANTHER" id="PTHR35910">
    <property type="entry name" value="2EXR DOMAIN-CONTAINING PROTEIN"/>
    <property type="match status" value="1"/>
</dbReference>
<dbReference type="EMBL" id="KZ613855">
    <property type="protein sequence ID" value="PMD55493.1"/>
    <property type="molecule type" value="Genomic_DNA"/>
</dbReference>